<dbReference type="EMBL" id="JBHYTS010000004">
    <property type="protein sequence ID" value="MFE1749755.1"/>
    <property type="molecule type" value="Genomic_DNA"/>
</dbReference>
<evidence type="ECO:0000256" key="1">
    <source>
        <dbReference type="SAM" id="SignalP"/>
    </source>
</evidence>
<proteinExistence type="predicted"/>
<protein>
    <submittedName>
        <fullName evidence="2">Calcium-binding protein</fullName>
    </submittedName>
</protein>
<dbReference type="Proteomes" id="UP001599756">
    <property type="component" value="Unassembled WGS sequence"/>
</dbReference>
<name>A0ABW6GZH6_9ACTN</name>
<keyword evidence="1" id="KW-0732">Signal</keyword>
<evidence type="ECO:0000313" key="3">
    <source>
        <dbReference type="Proteomes" id="UP001599756"/>
    </source>
</evidence>
<organism evidence="2 3">
    <name type="scientific">Streptomyces anandii</name>
    <dbReference type="NCBI Taxonomy" id="285454"/>
    <lineage>
        <taxon>Bacteria</taxon>
        <taxon>Bacillati</taxon>
        <taxon>Actinomycetota</taxon>
        <taxon>Actinomycetes</taxon>
        <taxon>Kitasatosporales</taxon>
        <taxon>Streptomycetaceae</taxon>
        <taxon>Streptomyces</taxon>
    </lineage>
</organism>
<sequence>MRIRASLAATALSGAAALTALAVPAAHAGENPAAAKAEQYKSAHQALSKHQSVAAAPATGTDGDIQVTKVTVNANKDVVVGVSPKSFNVYVTVTDPSGIYHDPHGVDVALWHGTDFDNDLDGFLWNENGATSCDYWSATSATCKFTITAEPGQTGDLYDSALNGRWNVTVQATGNDGDFVENDYYKNEWIKRASSFSGFNAGPEPVSKGKTITVTGTLKRASWSYLKYYGYGSQSVQLQFKKAGSSTYSTVKTIKSSSSGYLKTTVTASADGTWRFHYAGNGNSSVADAYDYVDVR</sequence>
<feature type="chain" id="PRO_5046362534" evidence="1">
    <location>
        <begin position="29"/>
        <end position="296"/>
    </location>
</feature>
<reference evidence="2 3" key="1">
    <citation type="submission" date="2024-09" db="EMBL/GenBank/DDBJ databases">
        <title>The Natural Products Discovery Center: Release of the First 8490 Sequenced Strains for Exploring Actinobacteria Biosynthetic Diversity.</title>
        <authorList>
            <person name="Kalkreuter E."/>
            <person name="Kautsar S.A."/>
            <person name="Yang D."/>
            <person name="Bader C.D."/>
            <person name="Teijaro C.N."/>
            <person name="Fluegel L."/>
            <person name="Davis C.M."/>
            <person name="Simpson J.R."/>
            <person name="Lauterbach L."/>
            <person name="Steele A.D."/>
            <person name="Gui C."/>
            <person name="Meng S."/>
            <person name="Li G."/>
            <person name="Viehrig K."/>
            <person name="Ye F."/>
            <person name="Su P."/>
            <person name="Kiefer A.F."/>
            <person name="Nichols A."/>
            <person name="Cepeda A.J."/>
            <person name="Yan W."/>
            <person name="Fan B."/>
            <person name="Jiang Y."/>
            <person name="Adhikari A."/>
            <person name="Zheng C.-J."/>
            <person name="Schuster L."/>
            <person name="Cowan T.M."/>
            <person name="Smanski M.J."/>
            <person name="Chevrette M.G."/>
            <person name="De Carvalho L.P.S."/>
            <person name="Shen B."/>
        </authorList>
    </citation>
    <scope>NUCLEOTIDE SEQUENCE [LARGE SCALE GENOMIC DNA]</scope>
    <source>
        <strain evidence="2 3">NPDC059500</strain>
    </source>
</reference>
<accession>A0ABW6GZH6</accession>
<comment type="caution">
    <text evidence="2">The sequence shown here is derived from an EMBL/GenBank/DDBJ whole genome shotgun (WGS) entry which is preliminary data.</text>
</comment>
<feature type="signal peptide" evidence="1">
    <location>
        <begin position="1"/>
        <end position="28"/>
    </location>
</feature>
<gene>
    <name evidence="2" type="ORF">ACFW88_04275</name>
</gene>
<keyword evidence="3" id="KW-1185">Reference proteome</keyword>
<evidence type="ECO:0000313" key="2">
    <source>
        <dbReference type="EMBL" id="MFE1749755.1"/>
    </source>
</evidence>
<dbReference type="RefSeq" id="WP_381798221.1">
    <property type="nucleotide sequence ID" value="NZ_JBHYTS010000004.1"/>
</dbReference>